<sequence>MEQRNHTAAILGLGIALWLGLYNVLLLAAGLSSQATMVISGIAMWSVCIIIVSERIGCRWASLKDYNTLHGLGFCALLLPACEGIYTLIPTISEPNPLVFIGAGIFVAAVQGIIHRVQFSPEEREAIRKHQRRRLSESEKVHQ</sequence>
<feature type="transmembrane region" description="Helical" evidence="1">
    <location>
        <begin position="37"/>
        <end position="57"/>
    </location>
</feature>
<organism evidence="2 3">
    <name type="scientific">Methylobacterium trifolii</name>
    <dbReference type="NCBI Taxonomy" id="1003092"/>
    <lineage>
        <taxon>Bacteria</taxon>
        <taxon>Pseudomonadati</taxon>
        <taxon>Pseudomonadota</taxon>
        <taxon>Alphaproteobacteria</taxon>
        <taxon>Hyphomicrobiales</taxon>
        <taxon>Methylobacteriaceae</taxon>
        <taxon>Methylobacterium</taxon>
    </lineage>
</organism>
<keyword evidence="1" id="KW-0812">Transmembrane</keyword>
<keyword evidence="1" id="KW-0472">Membrane</keyword>
<protein>
    <recommendedName>
        <fullName evidence="4">SPW repeat-containing protein</fullName>
    </recommendedName>
</protein>
<evidence type="ECO:0000256" key="1">
    <source>
        <dbReference type="SAM" id="Phobius"/>
    </source>
</evidence>
<gene>
    <name evidence="2" type="ORF">MPOCJGCO_2913</name>
</gene>
<reference evidence="2" key="1">
    <citation type="journal article" date="2021" name="Front. Microbiol.">
        <title>Comprehensive Comparative Genomics and Phenotyping of Methylobacterium Species.</title>
        <authorList>
            <person name="Alessa O."/>
            <person name="Ogura Y."/>
            <person name="Fujitani Y."/>
            <person name="Takami H."/>
            <person name="Hayashi T."/>
            <person name="Sahin N."/>
            <person name="Tani A."/>
        </authorList>
    </citation>
    <scope>NUCLEOTIDE SEQUENCE</scope>
    <source>
        <strain evidence="2">DSM 23632</strain>
    </source>
</reference>
<feature type="transmembrane region" description="Helical" evidence="1">
    <location>
        <begin position="69"/>
        <end position="89"/>
    </location>
</feature>
<dbReference type="RefSeq" id="WP_238183379.1">
    <property type="nucleotide sequence ID" value="NZ_BPRB01000163.1"/>
</dbReference>
<keyword evidence="3" id="KW-1185">Reference proteome</keyword>
<feature type="transmembrane region" description="Helical" evidence="1">
    <location>
        <begin position="95"/>
        <end position="114"/>
    </location>
</feature>
<accession>A0ABQ4U017</accession>
<reference evidence="2" key="2">
    <citation type="submission" date="2021-08" db="EMBL/GenBank/DDBJ databases">
        <authorList>
            <person name="Tani A."/>
            <person name="Ola A."/>
            <person name="Ogura Y."/>
            <person name="Katsura K."/>
            <person name="Hayashi T."/>
        </authorList>
    </citation>
    <scope>NUCLEOTIDE SEQUENCE</scope>
    <source>
        <strain evidence="2">DSM 23632</strain>
    </source>
</reference>
<evidence type="ECO:0000313" key="2">
    <source>
        <dbReference type="EMBL" id="GJE60796.1"/>
    </source>
</evidence>
<feature type="transmembrane region" description="Helical" evidence="1">
    <location>
        <begin position="7"/>
        <end position="31"/>
    </location>
</feature>
<proteinExistence type="predicted"/>
<name>A0ABQ4U017_9HYPH</name>
<evidence type="ECO:0000313" key="3">
    <source>
        <dbReference type="Proteomes" id="UP001055057"/>
    </source>
</evidence>
<dbReference type="Proteomes" id="UP001055057">
    <property type="component" value="Unassembled WGS sequence"/>
</dbReference>
<keyword evidence="1" id="KW-1133">Transmembrane helix</keyword>
<dbReference type="EMBL" id="BPRB01000163">
    <property type="protein sequence ID" value="GJE60796.1"/>
    <property type="molecule type" value="Genomic_DNA"/>
</dbReference>
<comment type="caution">
    <text evidence="2">The sequence shown here is derived from an EMBL/GenBank/DDBJ whole genome shotgun (WGS) entry which is preliminary data.</text>
</comment>
<evidence type="ECO:0008006" key="4">
    <source>
        <dbReference type="Google" id="ProtNLM"/>
    </source>
</evidence>